<evidence type="ECO:0000313" key="2">
    <source>
        <dbReference type="EMBL" id="GFM98010.1"/>
    </source>
</evidence>
<evidence type="ECO:0000256" key="1">
    <source>
        <dbReference type="SAM" id="MobiDB-lite"/>
    </source>
</evidence>
<dbReference type="Proteomes" id="UP000498980">
    <property type="component" value="Unassembled WGS sequence"/>
</dbReference>
<feature type="compositionally biased region" description="Basic and acidic residues" evidence="1">
    <location>
        <begin position="1"/>
        <end position="11"/>
    </location>
</feature>
<name>A0A7J0C6C4_9ACTN</name>
<feature type="compositionally biased region" description="Low complexity" evidence="1">
    <location>
        <begin position="84"/>
        <end position="95"/>
    </location>
</feature>
<keyword evidence="3" id="KW-1185">Reference proteome</keyword>
<reference evidence="2 3" key="1">
    <citation type="submission" date="2020-05" db="EMBL/GenBank/DDBJ databases">
        <title>Whole genome shotgun sequence of Streptomyces fulvorobeus NBRC 15897.</title>
        <authorList>
            <person name="Komaki H."/>
            <person name="Tamura T."/>
        </authorList>
    </citation>
    <scope>NUCLEOTIDE SEQUENCE [LARGE SCALE GENOMIC DNA]</scope>
    <source>
        <strain evidence="2 3">NBRC 15897</strain>
    </source>
</reference>
<evidence type="ECO:0000313" key="3">
    <source>
        <dbReference type="Proteomes" id="UP000498980"/>
    </source>
</evidence>
<feature type="region of interest" description="Disordered" evidence="1">
    <location>
        <begin position="1"/>
        <end position="23"/>
    </location>
</feature>
<dbReference type="EMBL" id="BLWC01000001">
    <property type="protein sequence ID" value="GFM98010.1"/>
    <property type="molecule type" value="Genomic_DNA"/>
</dbReference>
<organism evidence="2 3">
    <name type="scientific">Streptomyces fulvorobeus</name>
    <dbReference type="NCBI Taxonomy" id="284028"/>
    <lineage>
        <taxon>Bacteria</taxon>
        <taxon>Bacillati</taxon>
        <taxon>Actinomycetota</taxon>
        <taxon>Actinomycetes</taxon>
        <taxon>Kitasatosporales</taxon>
        <taxon>Streptomycetaceae</taxon>
        <taxon>Streptomyces</taxon>
    </lineage>
</organism>
<accession>A0A7J0C6C4</accession>
<proteinExistence type="predicted"/>
<protein>
    <submittedName>
        <fullName evidence="2">Uncharacterized protein</fullName>
    </submittedName>
</protein>
<feature type="region of interest" description="Disordered" evidence="1">
    <location>
        <begin position="48"/>
        <end position="125"/>
    </location>
</feature>
<dbReference type="AlphaFoldDB" id="A0A7J0C6C4"/>
<gene>
    <name evidence="2" type="ORF">Sfulv_28210</name>
</gene>
<comment type="caution">
    <text evidence="2">The sequence shown here is derived from an EMBL/GenBank/DDBJ whole genome shotgun (WGS) entry which is preliminary data.</text>
</comment>
<sequence>MDRGRSRETRVGEGNARSGPTGVRRLNVLYKEGITKYAVLTAFLPKLTWFPSPRGQRGSPVQRNPSAWLNEKVPGGSSPTGHLADGPTAAGPAAPCQLPPPHPPPPHEELPLPHVELPPPHEEPP</sequence>